<name>W2TT94_NECAM</name>
<proteinExistence type="predicted"/>
<dbReference type="KEGG" id="nai:NECAME_16961"/>
<feature type="coiled-coil region" evidence="1">
    <location>
        <begin position="7"/>
        <end position="55"/>
    </location>
</feature>
<dbReference type="EMBL" id="KI657840">
    <property type="protein sequence ID" value="ETN84884.1"/>
    <property type="molecule type" value="Genomic_DNA"/>
</dbReference>
<dbReference type="AlphaFoldDB" id="W2TT94"/>
<dbReference type="Proteomes" id="UP000053676">
    <property type="component" value="Unassembled WGS sequence"/>
</dbReference>
<dbReference type="STRING" id="51031.W2TT94"/>
<reference evidence="3" key="1">
    <citation type="journal article" date="2014" name="Nat. Genet.">
        <title>Genome of the human hookworm Necator americanus.</title>
        <authorList>
            <person name="Tang Y.T."/>
            <person name="Gao X."/>
            <person name="Rosa B.A."/>
            <person name="Abubucker S."/>
            <person name="Hallsworth-Pepin K."/>
            <person name="Martin J."/>
            <person name="Tyagi R."/>
            <person name="Heizer E."/>
            <person name="Zhang X."/>
            <person name="Bhonagiri-Palsikar V."/>
            <person name="Minx P."/>
            <person name="Warren W.C."/>
            <person name="Wang Q."/>
            <person name="Zhan B."/>
            <person name="Hotez P.J."/>
            <person name="Sternberg P.W."/>
            <person name="Dougall A."/>
            <person name="Gaze S.T."/>
            <person name="Mulvenna J."/>
            <person name="Sotillo J."/>
            <person name="Ranganathan S."/>
            <person name="Rabelo E.M."/>
            <person name="Wilson R.K."/>
            <person name="Felgner P.L."/>
            <person name="Bethony J."/>
            <person name="Hawdon J.M."/>
            <person name="Gasser R.B."/>
            <person name="Loukas A."/>
            <person name="Mitreva M."/>
        </authorList>
    </citation>
    <scope>NUCLEOTIDE SEQUENCE [LARGE SCALE GENOMIC DNA]</scope>
</reference>
<evidence type="ECO:0000256" key="1">
    <source>
        <dbReference type="SAM" id="Coils"/>
    </source>
</evidence>
<keyword evidence="3" id="KW-1185">Reference proteome</keyword>
<evidence type="ECO:0000313" key="2">
    <source>
        <dbReference type="EMBL" id="ETN84884.1"/>
    </source>
</evidence>
<feature type="non-terminal residue" evidence="2">
    <location>
        <position position="1"/>
    </location>
</feature>
<sequence length="162" mass="18624">AAFQANIAQLTRERDDLASEVNQERELVLATNKLADDLKRKLETTSSALVERQNELVLLNQEKARFAESLNKVSSDLSALQNLHANELKRLNADILLRNDTIDKLSREAEAMQAKLLLKEQECDGYLKELDSLRCHDQKTQADLDRMRKLRDEMRKLTEGFD</sequence>
<protein>
    <submittedName>
        <fullName evidence="2">Uncharacterized protein</fullName>
    </submittedName>
</protein>
<keyword evidence="1" id="KW-0175">Coiled coil</keyword>
<dbReference type="OrthoDB" id="73401at2759"/>
<organism evidence="2 3">
    <name type="scientific">Necator americanus</name>
    <name type="common">Human hookworm</name>
    <dbReference type="NCBI Taxonomy" id="51031"/>
    <lineage>
        <taxon>Eukaryota</taxon>
        <taxon>Metazoa</taxon>
        <taxon>Ecdysozoa</taxon>
        <taxon>Nematoda</taxon>
        <taxon>Chromadorea</taxon>
        <taxon>Rhabditida</taxon>
        <taxon>Rhabditina</taxon>
        <taxon>Rhabditomorpha</taxon>
        <taxon>Strongyloidea</taxon>
        <taxon>Ancylostomatidae</taxon>
        <taxon>Bunostominae</taxon>
        <taxon>Necator</taxon>
    </lineage>
</organism>
<accession>W2TT94</accession>
<evidence type="ECO:0000313" key="3">
    <source>
        <dbReference type="Proteomes" id="UP000053676"/>
    </source>
</evidence>
<gene>
    <name evidence="2" type="ORF">NECAME_16961</name>
</gene>